<dbReference type="Proteomes" id="UP000283003">
    <property type="component" value="Unassembled WGS sequence"/>
</dbReference>
<evidence type="ECO:0000313" key="1">
    <source>
        <dbReference type="EMBL" id="RVQ67112.1"/>
    </source>
</evidence>
<sequence>MTGSDASAAQRFARFNARPEIQRITERYAEWVAQSDGCIINVQLSGLAMLRLAGRISRSDYRASIRKLASASGLPSADFKLLAECSRELARYMLSGSGQIFFTPKQWDFEEERL</sequence>
<organism evidence="1 2">
    <name type="scientific">Croceicoccus ponticola</name>
    <dbReference type="NCBI Taxonomy" id="2217664"/>
    <lineage>
        <taxon>Bacteria</taxon>
        <taxon>Pseudomonadati</taxon>
        <taxon>Pseudomonadota</taxon>
        <taxon>Alphaproteobacteria</taxon>
        <taxon>Sphingomonadales</taxon>
        <taxon>Erythrobacteraceae</taxon>
        <taxon>Croceicoccus</taxon>
    </lineage>
</organism>
<dbReference type="EMBL" id="RXOL01000003">
    <property type="protein sequence ID" value="RVQ67112.1"/>
    <property type="molecule type" value="Genomic_DNA"/>
</dbReference>
<dbReference type="RefSeq" id="WP_164844014.1">
    <property type="nucleotide sequence ID" value="NZ_RXOL01000003.1"/>
</dbReference>
<dbReference type="AlphaFoldDB" id="A0A437GXH8"/>
<proteinExistence type="predicted"/>
<name>A0A437GXH8_9SPHN</name>
<comment type="caution">
    <text evidence="1">The sequence shown here is derived from an EMBL/GenBank/DDBJ whole genome shotgun (WGS) entry which is preliminary data.</text>
</comment>
<reference evidence="1 2" key="1">
    <citation type="submission" date="2018-12" db="EMBL/GenBank/DDBJ databases">
        <title>Croceicoccus ponticola sp. nov., a lipolytic bacterium isolated from seawater.</title>
        <authorList>
            <person name="Yoon J.-H."/>
        </authorList>
    </citation>
    <scope>NUCLEOTIDE SEQUENCE [LARGE SCALE GENOMIC DNA]</scope>
    <source>
        <strain evidence="1 2">GM-16</strain>
    </source>
</reference>
<evidence type="ECO:0000313" key="2">
    <source>
        <dbReference type="Proteomes" id="UP000283003"/>
    </source>
</evidence>
<accession>A0A437GXH8</accession>
<protein>
    <submittedName>
        <fullName evidence="1">Uncharacterized protein</fullName>
    </submittedName>
</protein>
<gene>
    <name evidence="1" type="ORF">EKN06_09330</name>
</gene>
<keyword evidence="2" id="KW-1185">Reference proteome</keyword>